<keyword evidence="1" id="KW-0812">Transmembrane</keyword>
<feature type="transmembrane region" description="Helical" evidence="1">
    <location>
        <begin position="22"/>
        <end position="41"/>
    </location>
</feature>
<feature type="transmembrane region" description="Helical" evidence="1">
    <location>
        <begin position="293"/>
        <end position="316"/>
    </location>
</feature>
<dbReference type="CDD" id="cd12914">
    <property type="entry name" value="PDC1_DGC_like"/>
    <property type="match status" value="1"/>
</dbReference>
<keyword evidence="1" id="KW-0472">Membrane</keyword>
<dbReference type="RefSeq" id="WP_132031634.1">
    <property type="nucleotide sequence ID" value="NZ_SMAI01000007.1"/>
</dbReference>
<evidence type="ECO:0000313" key="2">
    <source>
        <dbReference type="EMBL" id="TCT04189.1"/>
    </source>
</evidence>
<dbReference type="CDD" id="cd12915">
    <property type="entry name" value="PDC2_DGC_like"/>
    <property type="match status" value="1"/>
</dbReference>
<dbReference type="AlphaFoldDB" id="A0A4R3LWQ0"/>
<accession>A0A4R3LWQ0</accession>
<proteinExistence type="predicted"/>
<evidence type="ECO:0000256" key="1">
    <source>
        <dbReference type="SAM" id="Phobius"/>
    </source>
</evidence>
<keyword evidence="3" id="KW-1185">Reference proteome</keyword>
<dbReference type="Gene3D" id="3.30.450.20">
    <property type="entry name" value="PAS domain"/>
    <property type="match status" value="2"/>
</dbReference>
<dbReference type="EMBL" id="SMAI01000007">
    <property type="protein sequence ID" value="TCT04189.1"/>
    <property type="molecule type" value="Genomic_DNA"/>
</dbReference>
<dbReference type="OrthoDB" id="8454433at2"/>
<keyword evidence="1" id="KW-1133">Transmembrane helix</keyword>
<protein>
    <recommendedName>
        <fullName evidence="4">Cache domain-containing protein</fullName>
    </recommendedName>
</protein>
<dbReference type="Proteomes" id="UP000294664">
    <property type="component" value="Unassembled WGS sequence"/>
</dbReference>
<organism evidence="2 3">
    <name type="scientific">Aquabacter spiritensis</name>
    <dbReference type="NCBI Taxonomy" id="933073"/>
    <lineage>
        <taxon>Bacteria</taxon>
        <taxon>Pseudomonadati</taxon>
        <taxon>Pseudomonadota</taxon>
        <taxon>Alphaproteobacteria</taxon>
        <taxon>Hyphomicrobiales</taxon>
        <taxon>Xanthobacteraceae</taxon>
        <taxon>Aquabacter</taxon>
    </lineage>
</organism>
<evidence type="ECO:0000313" key="3">
    <source>
        <dbReference type="Proteomes" id="UP000294664"/>
    </source>
</evidence>
<reference evidence="2 3" key="1">
    <citation type="submission" date="2019-03" db="EMBL/GenBank/DDBJ databases">
        <title>Genomic Encyclopedia of Type Strains, Phase IV (KMG-IV): sequencing the most valuable type-strain genomes for metagenomic binning, comparative biology and taxonomic classification.</title>
        <authorList>
            <person name="Goeker M."/>
        </authorList>
    </citation>
    <scope>NUCLEOTIDE SEQUENCE [LARGE SCALE GENOMIC DNA]</scope>
    <source>
        <strain evidence="2 3">DSM 9035</strain>
    </source>
</reference>
<comment type="caution">
    <text evidence="2">The sequence shown here is derived from an EMBL/GenBank/DDBJ whole genome shotgun (WGS) entry which is preliminary data.</text>
</comment>
<evidence type="ECO:0008006" key="4">
    <source>
        <dbReference type="Google" id="ProtNLM"/>
    </source>
</evidence>
<gene>
    <name evidence="2" type="ORF">EDC64_1074</name>
</gene>
<sequence length="564" mass="60327">MGTAFARVRRALSERGGFRTRAILIACALAPLVLFGILSWLDYDTTLRRARQDAMANAYTLAEHADQVFGAVDVALLQIEFALTDRLLTEIRTDGELHRMLSGINRRLSALESVFVVDGAGSIAASSRAFPMPPYDVQSREYFVAGKNGHDGLFFSVPFRGQFSRSIAFTASRPLQRDGAFHGLLGVTIFPEYFHSLYRGAFLPDTHAVAALMRRDGTLIFKSPEPRTGSDNATADPALVALAAGQNSGLVEGRGMLDARPSITAFRALPNVPLVMVYAVSEADVLAGWRVRFAGYGVAAACAGVLFTIGGALILARPAIPGGPPQEMRGVAERARTEGEPASRTERGADTVLSTVIAALGLARRLVPDDAPPAAGAPDARLREALEGAVHGVFTVQRLIVGTRSRAADARIVNVNSALDSLRKLLLGTMWPAIEVIEGHAERSLDVFVDPARFDLALLDLALGLNEAAPGGGHLRVEATRRAVRNGEPQGIAPGDYVAIAFWRDAGERATGESGIRIETRLRLVAQFATQSDGVMTRQERAGAVIGATLWLPAALVRRAPRKS</sequence>
<name>A0A4R3LWQ0_9HYPH</name>